<sequence>MYVGRKLDELSDMSISKLNVGAIYQATMARGIIVHALFMTKRKGKKNTILYLLYIFICFVLNYNLSTI</sequence>
<organism evidence="2 3">
    <name type="scientific">Aneurinibacillus thermoaerophilus</name>
    <dbReference type="NCBI Taxonomy" id="143495"/>
    <lineage>
        <taxon>Bacteria</taxon>
        <taxon>Bacillati</taxon>
        <taxon>Bacillota</taxon>
        <taxon>Bacilli</taxon>
        <taxon>Bacillales</taxon>
        <taxon>Paenibacillaceae</taxon>
        <taxon>Aneurinibacillus group</taxon>
        <taxon>Aneurinibacillus</taxon>
    </lineage>
</organism>
<name>A0A1G8A7C9_ANETH</name>
<protein>
    <submittedName>
        <fullName evidence="2">Uncharacterized protein</fullName>
    </submittedName>
</protein>
<dbReference type="Proteomes" id="UP000198956">
    <property type="component" value="Unassembled WGS sequence"/>
</dbReference>
<evidence type="ECO:0000256" key="1">
    <source>
        <dbReference type="SAM" id="Phobius"/>
    </source>
</evidence>
<feature type="transmembrane region" description="Helical" evidence="1">
    <location>
        <begin position="20"/>
        <end position="39"/>
    </location>
</feature>
<dbReference type="AlphaFoldDB" id="A0A1G8A7C9"/>
<accession>A0A1G8A7C9</accession>
<gene>
    <name evidence="2" type="ORF">SAMN04489735_101453</name>
</gene>
<dbReference type="EMBL" id="FNDE01000014">
    <property type="protein sequence ID" value="SDH16828.1"/>
    <property type="molecule type" value="Genomic_DNA"/>
</dbReference>
<dbReference type="RefSeq" id="WP_091260475.1">
    <property type="nucleotide sequence ID" value="NZ_FNDE01000014.1"/>
</dbReference>
<keyword evidence="1" id="KW-1133">Transmembrane helix</keyword>
<proteinExistence type="predicted"/>
<evidence type="ECO:0000313" key="3">
    <source>
        <dbReference type="Proteomes" id="UP000198956"/>
    </source>
</evidence>
<keyword evidence="1" id="KW-0472">Membrane</keyword>
<keyword evidence="1" id="KW-0812">Transmembrane</keyword>
<feature type="transmembrane region" description="Helical" evidence="1">
    <location>
        <begin position="48"/>
        <end position="65"/>
    </location>
</feature>
<reference evidence="2 3" key="1">
    <citation type="submission" date="2016-10" db="EMBL/GenBank/DDBJ databases">
        <authorList>
            <person name="de Groot N.N."/>
        </authorList>
    </citation>
    <scope>NUCLEOTIDE SEQUENCE [LARGE SCALE GENOMIC DNA]</scope>
    <source>
        <strain evidence="2 3">L 420-91</strain>
    </source>
</reference>
<evidence type="ECO:0000313" key="2">
    <source>
        <dbReference type="EMBL" id="SDH16828.1"/>
    </source>
</evidence>